<dbReference type="InterPro" id="IPR007227">
    <property type="entry name" value="Cell_shape_determining_MreD"/>
</dbReference>
<keyword evidence="7 8" id="KW-0472">Membrane</keyword>
<dbReference type="Pfam" id="PF04093">
    <property type="entry name" value="MreD"/>
    <property type="match status" value="1"/>
</dbReference>
<evidence type="ECO:0000256" key="7">
    <source>
        <dbReference type="ARBA" id="ARBA00023136"/>
    </source>
</evidence>
<dbReference type="GO" id="GO:0008360">
    <property type="term" value="P:regulation of cell shape"/>
    <property type="evidence" value="ECO:0007669"/>
    <property type="project" value="UniProtKB-KW"/>
</dbReference>
<evidence type="ECO:0000256" key="3">
    <source>
        <dbReference type="ARBA" id="ARBA00022475"/>
    </source>
</evidence>
<dbReference type="RefSeq" id="WP_112332619.1">
    <property type="nucleotide sequence ID" value="NZ_JADPHD010000009.1"/>
</dbReference>
<dbReference type="Proteomes" id="UP000249377">
    <property type="component" value="Unassembled WGS sequence"/>
</dbReference>
<name>A0A328UBE1_9FIRM</name>
<evidence type="ECO:0000256" key="8">
    <source>
        <dbReference type="SAM" id="Phobius"/>
    </source>
</evidence>
<feature type="transmembrane region" description="Helical" evidence="8">
    <location>
        <begin position="101"/>
        <end position="125"/>
    </location>
</feature>
<evidence type="ECO:0000256" key="2">
    <source>
        <dbReference type="ARBA" id="ARBA00007776"/>
    </source>
</evidence>
<sequence>MSRVRWFRYFSYCLEILVLFMLQETPGLIPEAFGQRPVFLIPAVLCIALFENELPAMAFGALAGLLIDSGISGVLGFHGLMLAVCCYFISAMAANLIRTNFLTALLVCAVGSTLVMVLQWVFYFWLAGYEFPDYAFVNYYLPRLAYTFIWTPVTYYFNRALALFLRPREE</sequence>
<keyword evidence="4 8" id="KW-0812">Transmembrane</keyword>
<evidence type="ECO:0000313" key="10">
    <source>
        <dbReference type="Proteomes" id="UP000249377"/>
    </source>
</evidence>
<dbReference type="GO" id="GO:0005886">
    <property type="term" value="C:plasma membrane"/>
    <property type="evidence" value="ECO:0007669"/>
    <property type="project" value="UniProtKB-SubCell"/>
</dbReference>
<comment type="caution">
    <text evidence="9">The sequence shown here is derived from an EMBL/GenBank/DDBJ whole genome shotgun (WGS) entry which is preliminary data.</text>
</comment>
<keyword evidence="10" id="KW-1185">Reference proteome</keyword>
<comment type="subcellular location">
    <subcellularLocation>
        <location evidence="1">Cell membrane</location>
        <topology evidence="1">Multi-pass membrane protein</topology>
    </subcellularLocation>
</comment>
<accession>A0A328UBE1</accession>
<organism evidence="9 10">
    <name type="scientific">Hydrogeniiclostridium mannosilyticum</name>
    <dbReference type="NCBI Taxonomy" id="2764322"/>
    <lineage>
        <taxon>Bacteria</taxon>
        <taxon>Bacillati</taxon>
        <taxon>Bacillota</taxon>
        <taxon>Clostridia</taxon>
        <taxon>Eubacteriales</taxon>
        <taxon>Acutalibacteraceae</taxon>
        <taxon>Hydrogeniiclostridium</taxon>
    </lineage>
</organism>
<gene>
    <name evidence="9" type="primary">mreD</name>
    <name evidence="9" type="ORF">DPQ25_07835</name>
</gene>
<evidence type="ECO:0000256" key="6">
    <source>
        <dbReference type="ARBA" id="ARBA00022989"/>
    </source>
</evidence>
<feature type="transmembrane region" description="Helical" evidence="8">
    <location>
        <begin position="145"/>
        <end position="165"/>
    </location>
</feature>
<evidence type="ECO:0000256" key="1">
    <source>
        <dbReference type="ARBA" id="ARBA00004651"/>
    </source>
</evidence>
<dbReference type="NCBIfam" id="TIGR03426">
    <property type="entry name" value="shape_MreD"/>
    <property type="match status" value="1"/>
</dbReference>
<dbReference type="AlphaFoldDB" id="A0A328UBE1"/>
<proteinExistence type="inferred from homology"/>
<evidence type="ECO:0000313" key="9">
    <source>
        <dbReference type="EMBL" id="RAQ28697.1"/>
    </source>
</evidence>
<keyword evidence="6 8" id="KW-1133">Transmembrane helix</keyword>
<evidence type="ECO:0000256" key="5">
    <source>
        <dbReference type="ARBA" id="ARBA00022960"/>
    </source>
</evidence>
<dbReference type="EMBL" id="QLYR01000004">
    <property type="protein sequence ID" value="RAQ28697.1"/>
    <property type="molecule type" value="Genomic_DNA"/>
</dbReference>
<comment type="similarity">
    <text evidence="2">Belongs to the MreD family.</text>
</comment>
<reference evidence="9 10" key="1">
    <citation type="submission" date="2018-06" db="EMBL/GenBank/DDBJ databases">
        <title>Noncontiguous genome sequence of Ruminococcaceae bacterium ASD2818.</title>
        <authorList>
            <person name="Chaplin A.V."/>
            <person name="Sokolova S.R."/>
            <person name="Kochetkova T.O."/>
            <person name="Goltsov A.Y."/>
            <person name="Trofimov D.Y."/>
            <person name="Efimov B.A."/>
        </authorList>
    </citation>
    <scope>NUCLEOTIDE SEQUENCE [LARGE SCALE GENOMIC DNA]</scope>
    <source>
        <strain evidence="9 10">ASD2818</strain>
    </source>
</reference>
<keyword evidence="5" id="KW-0133">Cell shape</keyword>
<protein>
    <submittedName>
        <fullName evidence="9">Rod shape-determining protein MreD</fullName>
    </submittedName>
</protein>
<evidence type="ECO:0000256" key="4">
    <source>
        <dbReference type="ARBA" id="ARBA00022692"/>
    </source>
</evidence>
<keyword evidence="3" id="KW-1003">Cell membrane</keyword>
<feature type="transmembrane region" description="Helical" evidence="8">
    <location>
        <begin position="56"/>
        <end position="89"/>
    </location>
</feature>
<feature type="transmembrane region" description="Helical" evidence="8">
    <location>
        <begin position="34"/>
        <end position="50"/>
    </location>
</feature>